<feature type="active site" evidence="10">
    <location>
        <position position="275"/>
    </location>
</feature>
<evidence type="ECO:0000256" key="9">
    <source>
        <dbReference type="ARBA" id="ARBA00023157"/>
    </source>
</evidence>
<evidence type="ECO:0000256" key="6">
    <source>
        <dbReference type="ARBA" id="ARBA00022750"/>
    </source>
</evidence>
<feature type="active site" evidence="10">
    <location>
        <position position="92"/>
    </location>
</feature>
<feature type="disulfide bond" evidence="11">
    <location>
        <begin position="266"/>
        <end position="270"/>
    </location>
</feature>
<evidence type="ECO:0000256" key="3">
    <source>
        <dbReference type="ARBA" id="ARBA00022525"/>
    </source>
</evidence>
<keyword evidence="7 12" id="KW-0378">Hydrolase</keyword>
<evidence type="ECO:0000256" key="13">
    <source>
        <dbReference type="SAM" id="SignalP"/>
    </source>
</evidence>
<keyword evidence="16" id="KW-1185">Reference proteome</keyword>
<dbReference type="PROSITE" id="PS51767">
    <property type="entry name" value="PEPTIDASE_A1"/>
    <property type="match status" value="1"/>
</dbReference>
<evidence type="ECO:0000256" key="8">
    <source>
        <dbReference type="ARBA" id="ARBA00023145"/>
    </source>
</evidence>
<dbReference type="SUPFAM" id="SSF50630">
    <property type="entry name" value="Acid proteases"/>
    <property type="match status" value="1"/>
</dbReference>
<comment type="similarity">
    <text evidence="2 12">Belongs to the peptidase A1 family.</text>
</comment>
<dbReference type="EMBL" id="CALSGD010001464">
    <property type="protein sequence ID" value="CAH6793750.1"/>
    <property type="molecule type" value="Genomic_DNA"/>
</dbReference>
<evidence type="ECO:0000256" key="1">
    <source>
        <dbReference type="ARBA" id="ARBA00004613"/>
    </source>
</evidence>
<dbReference type="InterPro" id="IPR021109">
    <property type="entry name" value="Peptidase_aspartic_dom_sf"/>
</dbReference>
<gene>
    <name evidence="15" type="primary">Pga5</name>
    <name evidence="15" type="ORF">PHOROB_LOCUS10457</name>
</gene>
<accession>A0AAU9ZP05</accession>
<dbReference type="GO" id="GO:0004190">
    <property type="term" value="F:aspartic-type endopeptidase activity"/>
    <property type="evidence" value="ECO:0007669"/>
    <property type="project" value="UniProtKB-KW"/>
</dbReference>
<dbReference type="PANTHER" id="PTHR47966">
    <property type="entry name" value="BETA-SITE APP-CLEAVING ENZYME, ISOFORM A-RELATED"/>
    <property type="match status" value="1"/>
</dbReference>
<keyword evidence="6 12" id="KW-0064">Aspartyl protease</keyword>
<keyword evidence="8" id="KW-0865">Zymogen</keyword>
<evidence type="ECO:0000313" key="16">
    <source>
        <dbReference type="Proteomes" id="UP001152836"/>
    </source>
</evidence>
<feature type="domain" description="Peptidase A1" evidence="14">
    <location>
        <begin position="74"/>
        <end position="384"/>
    </location>
</feature>
<evidence type="ECO:0000256" key="10">
    <source>
        <dbReference type="PIRSR" id="PIRSR601461-1"/>
    </source>
</evidence>
<dbReference type="PRINTS" id="PR00792">
    <property type="entry name" value="PEPSIN"/>
</dbReference>
<dbReference type="Pfam" id="PF00026">
    <property type="entry name" value="Asp"/>
    <property type="match status" value="1"/>
</dbReference>
<evidence type="ECO:0000256" key="11">
    <source>
        <dbReference type="PIRSR" id="PIRSR601461-2"/>
    </source>
</evidence>
<feature type="disulfide bond" evidence="11">
    <location>
        <begin position="309"/>
        <end position="343"/>
    </location>
</feature>
<dbReference type="InterPro" id="IPR001461">
    <property type="entry name" value="Aspartic_peptidase_A1"/>
</dbReference>
<dbReference type="Pfam" id="PF07966">
    <property type="entry name" value="A1_Propeptide"/>
    <property type="match status" value="1"/>
</dbReference>
<dbReference type="AlphaFoldDB" id="A0AAU9ZP05"/>
<dbReference type="FunFam" id="2.40.70.10:FF:000006">
    <property type="entry name" value="Cathepsin E"/>
    <property type="match status" value="1"/>
</dbReference>
<evidence type="ECO:0000256" key="4">
    <source>
        <dbReference type="ARBA" id="ARBA00022670"/>
    </source>
</evidence>
<dbReference type="FunFam" id="2.40.70.10:FF:000004">
    <property type="entry name" value="Pepsin A"/>
    <property type="match status" value="1"/>
</dbReference>
<organism evidence="15 16">
    <name type="scientific">Phodopus roborovskii</name>
    <name type="common">Roborovski's desert hamster</name>
    <name type="synonym">Cricetulus roborovskii</name>
    <dbReference type="NCBI Taxonomy" id="109678"/>
    <lineage>
        <taxon>Eukaryota</taxon>
        <taxon>Metazoa</taxon>
        <taxon>Chordata</taxon>
        <taxon>Craniata</taxon>
        <taxon>Vertebrata</taxon>
        <taxon>Euteleostomi</taxon>
        <taxon>Mammalia</taxon>
        <taxon>Eutheria</taxon>
        <taxon>Euarchontoglires</taxon>
        <taxon>Glires</taxon>
        <taxon>Rodentia</taxon>
        <taxon>Myomorpha</taxon>
        <taxon>Muroidea</taxon>
        <taxon>Cricetidae</taxon>
        <taxon>Cricetinae</taxon>
        <taxon>Phodopus</taxon>
    </lineage>
</organism>
<keyword evidence="4 12" id="KW-0645">Protease</keyword>
<dbReference type="PANTHER" id="PTHR47966:SF49">
    <property type="entry name" value="PEPSIN A-5"/>
    <property type="match status" value="1"/>
</dbReference>
<keyword evidence="5 13" id="KW-0732">Signal</keyword>
<dbReference type="Gene3D" id="6.10.140.60">
    <property type="match status" value="1"/>
</dbReference>
<dbReference type="InterPro" id="IPR001969">
    <property type="entry name" value="Aspartic_peptidase_AS"/>
</dbReference>
<name>A0AAU9ZP05_PHORO</name>
<feature type="signal peptide" evidence="13">
    <location>
        <begin position="1"/>
        <end position="15"/>
    </location>
</feature>
<dbReference type="InterPro" id="IPR012848">
    <property type="entry name" value="Aspartic_peptidase_N"/>
</dbReference>
<comment type="subcellular location">
    <subcellularLocation>
        <location evidence="1">Secreted</location>
    </subcellularLocation>
</comment>
<comment type="caution">
    <text evidence="15">The sequence shown here is derived from an EMBL/GenBank/DDBJ whole genome shotgun (WGS) entry which is preliminary data.</text>
</comment>
<evidence type="ECO:0000256" key="12">
    <source>
        <dbReference type="RuleBase" id="RU000454"/>
    </source>
</evidence>
<feature type="disulfide bond" evidence="11">
    <location>
        <begin position="105"/>
        <end position="110"/>
    </location>
</feature>
<keyword evidence="9 11" id="KW-1015">Disulfide bond</keyword>
<dbReference type="PROSITE" id="PS00141">
    <property type="entry name" value="ASP_PROTEASE"/>
    <property type="match status" value="1"/>
</dbReference>
<dbReference type="GO" id="GO:0005576">
    <property type="term" value="C:extracellular region"/>
    <property type="evidence" value="ECO:0007669"/>
    <property type="project" value="UniProtKB-SubCell"/>
</dbReference>
<dbReference type="InterPro" id="IPR033121">
    <property type="entry name" value="PEPTIDASE_A1"/>
</dbReference>
<dbReference type="GO" id="GO:0006508">
    <property type="term" value="P:proteolysis"/>
    <property type="evidence" value="ECO:0007669"/>
    <property type="project" value="UniProtKB-KW"/>
</dbReference>
<dbReference type="Proteomes" id="UP001152836">
    <property type="component" value="Unassembled WGS sequence"/>
</dbReference>
<evidence type="ECO:0000313" key="15">
    <source>
        <dbReference type="EMBL" id="CAH6793750.1"/>
    </source>
</evidence>
<evidence type="ECO:0000256" key="5">
    <source>
        <dbReference type="ARBA" id="ARBA00022729"/>
    </source>
</evidence>
<protein>
    <submittedName>
        <fullName evidence="15">Pga5 protein</fullName>
    </submittedName>
</protein>
<evidence type="ECO:0000259" key="14">
    <source>
        <dbReference type="PROSITE" id="PS51767"/>
    </source>
</evidence>
<feature type="chain" id="PRO_5043773671" evidence="13">
    <location>
        <begin position="16"/>
        <end position="387"/>
    </location>
</feature>
<evidence type="ECO:0000256" key="7">
    <source>
        <dbReference type="ARBA" id="ARBA00022801"/>
    </source>
</evidence>
<reference evidence="15" key="1">
    <citation type="submission" date="2022-06" db="EMBL/GenBank/DDBJ databases">
        <authorList>
            <person name="Andreotti S."/>
            <person name="Wyler E."/>
        </authorList>
    </citation>
    <scope>NUCLEOTIDE SEQUENCE</scope>
</reference>
<proteinExistence type="inferred from homology"/>
<dbReference type="Gene3D" id="2.40.70.10">
    <property type="entry name" value="Acid Proteases"/>
    <property type="match status" value="2"/>
</dbReference>
<keyword evidence="3" id="KW-0964">Secreted</keyword>
<sequence length="387" mass="42747">MKRLGVLWLVALSECLVKIPLMKIKSMRENLRENNKLKDYLEKYPRSHAHELLKQHWNPAVTYEPLKNYLDLAYIGIISIGTPPQEFKVVLDTGSAYLWVPSIYCSSPACAHHKVFNPLQSSTLLLSGQPVNVAYGSGEMSGFLAYDSVKIGDLTVVAQAFGLSVEEPGTSMEYAVFDGILGLGYPDLSLQGILPVFDNLWMQGLIPQNLFAFYLSSKDEKGSMLMLGGVDPSYYSGDLHWVPVSKPSYWQLALDNISMNGVVIACEGGCQGIMDTGTSLLTGPRNSILNIQNLIGAKVPSDGEYVVKCDTINTLPDIVFTINDVAYPVPASAYIRKGHSHNCYSNFEEGIDDHLDSEMWVLGDVFLRLYFTVFDRANNRIGLAPAV</sequence>
<evidence type="ECO:0000256" key="2">
    <source>
        <dbReference type="ARBA" id="ARBA00007447"/>
    </source>
</evidence>